<gene>
    <name evidence="5" type="ORF">GC106_24430</name>
</gene>
<keyword evidence="3" id="KW-0804">Transcription</keyword>
<name>A0ABX2F1R7_9PSEU</name>
<dbReference type="InterPro" id="IPR036388">
    <property type="entry name" value="WH-like_DNA-bd_sf"/>
</dbReference>
<proteinExistence type="predicted"/>
<comment type="caution">
    <text evidence="5">The sequence shown here is derived from an EMBL/GenBank/DDBJ whole genome shotgun (WGS) entry which is preliminary data.</text>
</comment>
<dbReference type="SUPFAM" id="SSF46894">
    <property type="entry name" value="C-terminal effector domain of the bipartite response regulators"/>
    <property type="match status" value="1"/>
</dbReference>
<dbReference type="PRINTS" id="PR00038">
    <property type="entry name" value="HTHLUXR"/>
</dbReference>
<dbReference type="PANTHER" id="PTHR43214">
    <property type="entry name" value="TWO-COMPONENT RESPONSE REGULATOR"/>
    <property type="match status" value="1"/>
</dbReference>
<keyword evidence="2" id="KW-0238">DNA-binding</keyword>
<dbReference type="InterPro" id="IPR000792">
    <property type="entry name" value="Tscrpt_reg_LuxR_C"/>
</dbReference>
<evidence type="ECO:0000313" key="5">
    <source>
        <dbReference type="EMBL" id="NRN65232.1"/>
    </source>
</evidence>
<evidence type="ECO:0000259" key="4">
    <source>
        <dbReference type="PROSITE" id="PS50043"/>
    </source>
</evidence>
<dbReference type="PROSITE" id="PS50043">
    <property type="entry name" value="HTH_LUXR_2"/>
    <property type="match status" value="1"/>
</dbReference>
<sequence>MPADALVIDGCTVVVPTERARLAVFRLPAVVTTTLELFEQIWARAVPFLASDLPRASELTPRQREVLALLWEGHTDESAATRLQISVRTIRRTVAEIMARLGARSRFQAGAKAADRGWLLAQAG</sequence>
<accession>A0ABX2F1R7</accession>
<dbReference type="SMART" id="SM00421">
    <property type="entry name" value="HTH_LUXR"/>
    <property type="match status" value="1"/>
</dbReference>
<evidence type="ECO:0000313" key="6">
    <source>
        <dbReference type="Proteomes" id="UP000763557"/>
    </source>
</evidence>
<evidence type="ECO:0000256" key="1">
    <source>
        <dbReference type="ARBA" id="ARBA00023015"/>
    </source>
</evidence>
<dbReference type="Proteomes" id="UP000763557">
    <property type="component" value="Unassembled WGS sequence"/>
</dbReference>
<protein>
    <submittedName>
        <fullName evidence="5">Regulatory protein, luxR family</fullName>
    </submittedName>
</protein>
<reference evidence="5 6" key="1">
    <citation type="submission" date="2020-01" db="EMBL/GenBank/DDBJ databases">
        <title>Kibdelosporangium persica a novel Actinomycetes from a hot desert in Iran.</title>
        <authorList>
            <person name="Safaei N."/>
            <person name="Zaburannyi N."/>
            <person name="Mueller R."/>
            <person name="Wink J."/>
        </authorList>
    </citation>
    <scope>NUCLEOTIDE SEQUENCE [LARGE SCALE GENOMIC DNA]</scope>
    <source>
        <strain evidence="5 6">4NS15</strain>
    </source>
</reference>
<keyword evidence="6" id="KW-1185">Reference proteome</keyword>
<dbReference type="EMBL" id="JAAATY010000006">
    <property type="protein sequence ID" value="NRN65232.1"/>
    <property type="molecule type" value="Genomic_DNA"/>
</dbReference>
<dbReference type="InterPro" id="IPR016032">
    <property type="entry name" value="Sig_transdc_resp-reg_C-effctor"/>
</dbReference>
<organism evidence="5 6">
    <name type="scientific">Kibdelosporangium persicum</name>
    <dbReference type="NCBI Taxonomy" id="2698649"/>
    <lineage>
        <taxon>Bacteria</taxon>
        <taxon>Bacillati</taxon>
        <taxon>Actinomycetota</taxon>
        <taxon>Actinomycetes</taxon>
        <taxon>Pseudonocardiales</taxon>
        <taxon>Pseudonocardiaceae</taxon>
        <taxon>Kibdelosporangium</taxon>
    </lineage>
</organism>
<dbReference type="Gene3D" id="1.10.10.10">
    <property type="entry name" value="Winged helix-like DNA-binding domain superfamily/Winged helix DNA-binding domain"/>
    <property type="match status" value="1"/>
</dbReference>
<evidence type="ECO:0000256" key="2">
    <source>
        <dbReference type="ARBA" id="ARBA00023125"/>
    </source>
</evidence>
<dbReference type="Pfam" id="PF00196">
    <property type="entry name" value="GerE"/>
    <property type="match status" value="1"/>
</dbReference>
<dbReference type="RefSeq" id="WP_312872619.1">
    <property type="nucleotide sequence ID" value="NZ_CBCSGW010000005.1"/>
</dbReference>
<dbReference type="CDD" id="cd06170">
    <property type="entry name" value="LuxR_C_like"/>
    <property type="match status" value="1"/>
</dbReference>
<dbReference type="InterPro" id="IPR039420">
    <property type="entry name" value="WalR-like"/>
</dbReference>
<feature type="domain" description="HTH luxR-type" evidence="4">
    <location>
        <begin position="52"/>
        <end position="117"/>
    </location>
</feature>
<evidence type="ECO:0000256" key="3">
    <source>
        <dbReference type="ARBA" id="ARBA00023163"/>
    </source>
</evidence>
<dbReference type="PANTHER" id="PTHR43214:SF24">
    <property type="entry name" value="TRANSCRIPTIONAL REGULATORY PROTEIN NARL-RELATED"/>
    <property type="match status" value="1"/>
</dbReference>
<keyword evidence="1" id="KW-0805">Transcription regulation</keyword>